<dbReference type="Proteomes" id="UP000749293">
    <property type="component" value="Unassembled WGS sequence"/>
</dbReference>
<comment type="caution">
    <text evidence="9">The sequence shown here is derived from an EMBL/GenBank/DDBJ whole genome shotgun (WGS) entry which is preliminary data.</text>
</comment>
<evidence type="ECO:0000313" key="10">
    <source>
        <dbReference type="Proteomes" id="UP000749293"/>
    </source>
</evidence>
<dbReference type="GO" id="GO:0008380">
    <property type="term" value="P:RNA splicing"/>
    <property type="evidence" value="ECO:0007669"/>
    <property type="project" value="UniProtKB-KW"/>
</dbReference>
<dbReference type="GO" id="GO:0071011">
    <property type="term" value="C:precatalytic spliceosome"/>
    <property type="evidence" value="ECO:0007669"/>
    <property type="project" value="TreeGrafter"/>
</dbReference>
<dbReference type="AlphaFoldDB" id="A0A9P5D423"/>
<reference evidence="9" key="1">
    <citation type="submission" date="2020-03" db="EMBL/GenBank/DDBJ databases">
        <title>Site-based positive gene gene selection in Geosmithia morbida across the United States reveals a broad range of putative effectors and factors for local host and environmental adapation.</title>
        <authorList>
            <person name="Onufrak A."/>
            <person name="Murdoch R.W."/>
            <person name="Gazis R."/>
            <person name="Huff M."/>
            <person name="Staton M."/>
            <person name="Klingeman W."/>
            <person name="Hadziabdic D."/>
        </authorList>
    </citation>
    <scope>NUCLEOTIDE SEQUENCE</scope>
    <source>
        <strain evidence="9">1262</strain>
    </source>
</reference>
<proteinExistence type="inferred from homology"/>
<keyword evidence="7" id="KW-0175">Coiled coil</keyword>
<evidence type="ECO:0000256" key="8">
    <source>
        <dbReference type="SAM" id="MobiDB-lite"/>
    </source>
</evidence>
<organism evidence="9 10">
    <name type="scientific">Geosmithia morbida</name>
    <dbReference type="NCBI Taxonomy" id="1094350"/>
    <lineage>
        <taxon>Eukaryota</taxon>
        <taxon>Fungi</taxon>
        <taxon>Dikarya</taxon>
        <taxon>Ascomycota</taxon>
        <taxon>Pezizomycotina</taxon>
        <taxon>Sordariomycetes</taxon>
        <taxon>Hypocreomycetidae</taxon>
        <taxon>Hypocreales</taxon>
        <taxon>Bionectriaceae</taxon>
        <taxon>Geosmithia</taxon>
    </lineage>
</organism>
<keyword evidence="5" id="KW-0508">mRNA splicing</keyword>
<keyword evidence="3" id="KW-0507">mRNA processing</keyword>
<keyword evidence="10" id="KW-1185">Reference proteome</keyword>
<sequence length="213" mass="23899">MAIPPAYHESLPYIDTEPTPSELDAARALVSAEQQRRDPPPSPPQHPSPSFSDIMAIELARAASGTALQSLSLSRYEAQEAPPPREPASTHLRVLEAAYVGESYLSSRLQTLELLDRHGRNAWLLGNHHLEAELRRVEADLAATRADIDRVNIERRRRQEDVRTEMHVLEDTWKRGVGRVLETEIAVEALRAQIRDELAAGALRQHQLQHAPE</sequence>
<gene>
    <name evidence="9" type="ORF">GMORB2_2555</name>
</gene>
<dbReference type="GO" id="GO:0071013">
    <property type="term" value="C:catalytic step 2 spliceosome"/>
    <property type="evidence" value="ECO:0007669"/>
    <property type="project" value="TreeGrafter"/>
</dbReference>
<dbReference type="Pfam" id="PF05700">
    <property type="entry name" value="BCAS2"/>
    <property type="match status" value="1"/>
</dbReference>
<evidence type="ECO:0000256" key="3">
    <source>
        <dbReference type="ARBA" id="ARBA00022664"/>
    </source>
</evidence>
<dbReference type="GO" id="GO:0006397">
    <property type="term" value="P:mRNA processing"/>
    <property type="evidence" value="ECO:0007669"/>
    <property type="project" value="UniProtKB-KW"/>
</dbReference>
<dbReference type="EMBL" id="JAANYQ010000014">
    <property type="protein sequence ID" value="KAF4121069.1"/>
    <property type="molecule type" value="Genomic_DNA"/>
</dbReference>
<comment type="similarity">
    <text evidence="2">Belongs to the SPF27 family.</text>
</comment>
<name>A0A9P5D423_9HYPO</name>
<dbReference type="InterPro" id="IPR008409">
    <property type="entry name" value="SPF27"/>
</dbReference>
<dbReference type="PANTHER" id="PTHR13296">
    <property type="entry name" value="BCAS2 PROTEIN"/>
    <property type="match status" value="1"/>
</dbReference>
<keyword evidence="4" id="KW-0747">Spliceosome</keyword>
<keyword evidence="6" id="KW-0539">Nucleus</keyword>
<comment type="subcellular location">
    <subcellularLocation>
        <location evidence="1">Nucleus</location>
    </subcellularLocation>
</comment>
<accession>A0A9P5D423</accession>
<evidence type="ECO:0000256" key="5">
    <source>
        <dbReference type="ARBA" id="ARBA00023187"/>
    </source>
</evidence>
<evidence type="ECO:0000313" key="9">
    <source>
        <dbReference type="EMBL" id="KAF4121069.1"/>
    </source>
</evidence>
<evidence type="ECO:0000256" key="7">
    <source>
        <dbReference type="SAM" id="Coils"/>
    </source>
</evidence>
<dbReference type="GO" id="GO:0000974">
    <property type="term" value="C:Prp19 complex"/>
    <property type="evidence" value="ECO:0007669"/>
    <property type="project" value="TreeGrafter"/>
</dbReference>
<evidence type="ECO:0000256" key="4">
    <source>
        <dbReference type="ARBA" id="ARBA00022728"/>
    </source>
</evidence>
<protein>
    <submittedName>
        <fullName evidence="9">Pre-mRNA-splicing factor SPF27</fullName>
    </submittedName>
</protein>
<evidence type="ECO:0000256" key="2">
    <source>
        <dbReference type="ARBA" id="ARBA00010788"/>
    </source>
</evidence>
<evidence type="ECO:0000256" key="1">
    <source>
        <dbReference type="ARBA" id="ARBA00004123"/>
    </source>
</evidence>
<dbReference type="GeneID" id="55968785"/>
<dbReference type="OrthoDB" id="205794at2759"/>
<dbReference type="PANTHER" id="PTHR13296:SF0">
    <property type="entry name" value="PRE-MRNA-SPLICING FACTOR SPF27"/>
    <property type="match status" value="1"/>
</dbReference>
<evidence type="ECO:0000256" key="6">
    <source>
        <dbReference type="ARBA" id="ARBA00023242"/>
    </source>
</evidence>
<feature type="region of interest" description="Disordered" evidence="8">
    <location>
        <begin position="1"/>
        <end position="53"/>
    </location>
</feature>
<feature type="coiled-coil region" evidence="7">
    <location>
        <begin position="127"/>
        <end position="154"/>
    </location>
</feature>
<dbReference type="RefSeq" id="XP_035319721.1">
    <property type="nucleotide sequence ID" value="XM_035464535.1"/>
</dbReference>